<evidence type="ECO:0000313" key="1">
    <source>
        <dbReference type="EMBL" id="KAJ9642277.1"/>
    </source>
</evidence>
<proteinExistence type="predicted"/>
<evidence type="ECO:0000313" key="2">
    <source>
        <dbReference type="Proteomes" id="UP001172680"/>
    </source>
</evidence>
<organism evidence="1 2">
    <name type="scientific">Coniosporium tulheliwenetii</name>
    <dbReference type="NCBI Taxonomy" id="3383036"/>
    <lineage>
        <taxon>Eukaryota</taxon>
        <taxon>Fungi</taxon>
        <taxon>Dikarya</taxon>
        <taxon>Ascomycota</taxon>
        <taxon>Pezizomycotina</taxon>
        <taxon>Dothideomycetes</taxon>
        <taxon>Dothideomycetes incertae sedis</taxon>
        <taxon>Coniosporium</taxon>
    </lineage>
</organism>
<sequence length="759" mass="86575">MLITEIRAALGTLLLTALAFPSLYQPLLTWVWDELRDTRFYRWSTFETLWTVFWYAAIEVSLTVVFMNNPGWRFTVQEREKRPTSGDEVKTPGRAKGMKRPSRRLKEIATYIAPLLLMDLTMIKKFADVPLESMLHSGNYDPAVLTTKHHSTFLVPTLHNMTASSPLQTQRALPIGAPSSRRLVLELLTSLVIYDALFFLFHLALHTIPPFRRLHAPHHRHAEINPQITNQLHIVERLGLVLLANFSLNIIGSHVLTRTLFVPPQFAGTDRPPTGHTPFGKKKYLMANVPALDLLNLEQNEGADVSHDLRLLFAASRDLGNVVKTLAGIPTASTGGCEVMINDRDFDIVARNAILLLMALYFEADSAPLTMLHLWYSALIPAQILRAIQENIRPLIQDVCAKIAAKRAGSFQAKKWTYGTRSLRLVLKKEEWNRLLSYFEIPDGLSMTQVHAIRTATTLAAERRDYLDRWLYILPPARRVGAMKFRVEGILLPFGSCRRDFDTTPNPTFFQSKDSWPMVDAADPLDGWSMAEILRKAPLARNDTYRGLFLLVQDTLQRFCQRIENLQVKFQLFHDDALALPNMIEDGQHSFDRIKLSNMADRGWVGPEAALITLAPLLKRASDNPHAILLTLFLNAVHEVFYDTDNIASLHEEMSRLRSYVNLAPDVVLAGDKFNADFIMFTDARPVVRDFDKLFDRWMREHRFGDIGKAVGLKMGSEHTIVPPWPMRLRQNATQREFDRLRASGHVESERYVEWKSVE</sequence>
<dbReference type="Proteomes" id="UP001172680">
    <property type="component" value="Unassembled WGS sequence"/>
</dbReference>
<dbReference type="EMBL" id="JAPDRP010000013">
    <property type="protein sequence ID" value="KAJ9642277.1"/>
    <property type="molecule type" value="Genomic_DNA"/>
</dbReference>
<accession>A0ACC2Z3J2</accession>
<comment type="caution">
    <text evidence="1">The sequence shown here is derived from an EMBL/GenBank/DDBJ whole genome shotgun (WGS) entry which is preliminary data.</text>
</comment>
<protein>
    <submittedName>
        <fullName evidence="1">Uncharacterized protein</fullName>
    </submittedName>
</protein>
<name>A0ACC2Z3J2_9PEZI</name>
<reference evidence="1" key="1">
    <citation type="submission" date="2022-10" db="EMBL/GenBank/DDBJ databases">
        <title>Culturing micro-colonial fungi from biological soil crusts in the Mojave desert and describing Neophaeococcomyces mojavensis, and introducing the new genera and species Taxawa tesnikishii.</title>
        <authorList>
            <person name="Kurbessoian T."/>
            <person name="Stajich J.E."/>
        </authorList>
    </citation>
    <scope>NUCLEOTIDE SEQUENCE</scope>
    <source>
        <strain evidence="1">JES_115</strain>
    </source>
</reference>
<keyword evidence="2" id="KW-1185">Reference proteome</keyword>
<gene>
    <name evidence="1" type="ORF">H2199_004657</name>
</gene>